<sequence>MTQENPGKYGFVGPAGILGVGLTASVWHGWSGPVLLALTLSLLVLSLPIRLSPLCIGFLVVGALVLPLTSLAYSRDLDHFYGLAVLLLLGAIGVLLGLHSSPNSIAMGLAVLLVIVICSTAWTVATNPLEALNQTPYYFGALTGPFGHRNTLGALLGIGIVPLVLLPPQGRSIEVLRWVLMGVSSALLVATQSLAPVLALAVGVIPFLVSFAARKPGLTRAVGAARPRPWGVIAMSAAGVLIAAALVPWISQLRPSFGARFLIWELVVSKLSDQFPLPAQSRWIDSEEAANALGFSPTHSHNALLDLFLIYGILPSIVFVTAMVGAIVTVRHVESRNWNRSNWESPVVRGVLIYMLLHSTVESMFLAGPVGALMCGVAGGLAVATGERSFAPGGAVGTKSRRKP</sequence>
<protein>
    <submittedName>
        <fullName evidence="2">Unannotated protein</fullName>
    </submittedName>
</protein>
<evidence type="ECO:0000256" key="1">
    <source>
        <dbReference type="SAM" id="Phobius"/>
    </source>
</evidence>
<keyword evidence="1" id="KW-0472">Membrane</keyword>
<dbReference type="InterPro" id="IPR051533">
    <property type="entry name" value="WaaL-like"/>
</dbReference>
<dbReference type="AlphaFoldDB" id="A0A6J6EZW9"/>
<feature type="transmembrane region" description="Helical" evidence="1">
    <location>
        <begin position="146"/>
        <end position="166"/>
    </location>
</feature>
<keyword evidence="1" id="KW-1133">Transmembrane helix</keyword>
<proteinExistence type="predicted"/>
<reference evidence="2" key="1">
    <citation type="submission" date="2020-05" db="EMBL/GenBank/DDBJ databases">
        <authorList>
            <person name="Chiriac C."/>
            <person name="Salcher M."/>
            <person name="Ghai R."/>
            <person name="Kavagutti S V."/>
        </authorList>
    </citation>
    <scope>NUCLEOTIDE SEQUENCE</scope>
</reference>
<feature type="transmembrane region" description="Helical" evidence="1">
    <location>
        <begin position="105"/>
        <end position="126"/>
    </location>
</feature>
<accession>A0A6J6EZW9</accession>
<feature type="transmembrane region" description="Helical" evidence="1">
    <location>
        <begin position="79"/>
        <end position="98"/>
    </location>
</feature>
<evidence type="ECO:0000313" key="2">
    <source>
        <dbReference type="EMBL" id="CAB4578178.1"/>
    </source>
</evidence>
<dbReference type="PANTHER" id="PTHR37422">
    <property type="entry name" value="TEICHURONIC ACID BIOSYNTHESIS PROTEIN TUAE"/>
    <property type="match status" value="1"/>
</dbReference>
<keyword evidence="1" id="KW-0812">Transmembrane</keyword>
<feature type="transmembrane region" description="Helical" evidence="1">
    <location>
        <begin position="308"/>
        <end position="330"/>
    </location>
</feature>
<organism evidence="2">
    <name type="scientific">freshwater metagenome</name>
    <dbReference type="NCBI Taxonomy" id="449393"/>
    <lineage>
        <taxon>unclassified sequences</taxon>
        <taxon>metagenomes</taxon>
        <taxon>ecological metagenomes</taxon>
    </lineage>
</organism>
<dbReference type="EMBL" id="CAEZTM010000064">
    <property type="protein sequence ID" value="CAB4578178.1"/>
    <property type="molecule type" value="Genomic_DNA"/>
</dbReference>
<feature type="transmembrane region" description="Helical" evidence="1">
    <location>
        <begin position="229"/>
        <end position="250"/>
    </location>
</feature>
<feature type="transmembrane region" description="Helical" evidence="1">
    <location>
        <begin position="178"/>
        <end position="209"/>
    </location>
</feature>
<feature type="transmembrane region" description="Helical" evidence="1">
    <location>
        <begin position="364"/>
        <end position="384"/>
    </location>
</feature>
<name>A0A6J6EZW9_9ZZZZ</name>
<dbReference type="PANTHER" id="PTHR37422:SF13">
    <property type="entry name" value="LIPOPOLYSACCHARIDE BIOSYNTHESIS PROTEIN PA4999-RELATED"/>
    <property type="match status" value="1"/>
</dbReference>
<feature type="transmembrane region" description="Helical" evidence="1">
    <location>
        <begin position="54"/>
        <end position="73"/>
    </location>
</feature>
<gene>
    <name evidence="2" type="ORF">UFOPK1684_01190</name>
</gene>